<dbReference type="Gene3D" id="3.90.550.10">
    <property type="entry name" value="Spore Coat Polysaccharide Biosynthesis Protein SpsA, Chain A"/>
    <property type="match status" value="1"/>
</dbReference>
<dbReference type="InterPro" id="IPR029044">
    <property type="entry name" value="Nucleotide-diphossugar_trans"/>
</dbReference>
<organism evidence="3 4">
    <name type="scientific">Komagataeibacter europaeus NBRC 3261</name>
    <dbReference type="NCBI Taxonomy" id="1234669"/>
    <lineage>
        <taxon>Bacteria</taxon>
        <taxon>Pseudomonadati</taxon>
        <taxon>Pseudomonadota</taxon>
        <taxon>Alphaproteobacteria</taxon>
        <taxon>Acetobacterales</taxon>
        <taxon>Acetobacteraceae</taxon>
        <taxon>Komagataeibacter</taxon>
    </lineage>
</organism>
<keyword evidence="1" id="KW-0460">Magnesium</keyword>
<dbReference type="SUPFAM" id="SSF53448">
    <property type="entry name" value="Nucleotide-diphospho-sugar transferases"/>
    <property type="match status" value="1"/>
</dbReference>
<dbReference type="EMBL" id="BANI01000047">
    <property type="protein sequence ID" value="GAN96210.1"/>
    <property type="molecule type" value="Genomic_DNA"/>
</dbReference>
<reference evidence="3 4" key="1">
    <citation type="submission" date="2012-11" db="EMBL/GenBank/DDBJ databases">
        <title>Whole genome sequence of Gluconacetobacter europaeus NBRC3261.</title>
        <authorList>
            <person name="Azuma Y."/>
            <person name="Higashiura N."/>
            <person name="Hirakawa H."/>
            <person name="Matsushita K."/>
        </authorList>
    </citation>
    <scope>NUCLEOTIDE SEQUENCE [LARGE SCALE GENOMIC DNA]</scope>
    <source>
        <strain evidence="3 4">NBRC 3261</strain>
    </source>
</reference>
<evidence type="ECO:0000259" key="2">
    <source>
        <dbReference type="Pfam" id="PF12804"/>
    </source>
</evidence>
<sequence length="212" mass="22263">MTRAGPRVAVIVLAAGRSSRTAPLHKLLMPDATGLPMIARTLRAITASRAGPVIVVLGHRAAEIRAAASIDRQAENAPRFITTPNHACGLSQTLAAGIRAASAYPAVTGALVCLGDMPLIGTDLIDRMIATFLAHPDRPGVMPVHEGRRGNPVLWSRDLFPALLALTGDQGARPLLRQHETGMARVAAGAEITADFDTPARLADFARCFADG</sequence>
<dbReference type="AlphaFoldDB" id="A0A0D6PZR1"/>
<dbReference type="CDD" id="cd04182">
    <property type="entry name" value="GT_2_like_f"/>
    <property type="match status" value="1"/>
</dbReference>
<gene>
    <name evidence="3" type="ORF">Geu3261_0053_051</name>
</gene>
<dbReference type="Proteomes" id="UP000032675">
    <property type="component" value="Unassembled WGS sequence"/>
</dbReference>
<evidence type="ECO:0000313" key="3">
    <source>
        <dbReference type="EMBL" id="GAN96210.1"/>
    </source>
</evidence>
<dbReference type="GO" id="GO:0016779">
    <property type="term" value="F:nucleotidyltransferase activity"/>
    <property type="evidence" value="ECO:0007669"/>
    <property type="project" value="UniProtKB-ARBA"/>
</dbReference>
<dbReference type="PANTHER" id="PTHR43777:SF1">
    <property type="entry name" value="MOLYBDENUM COFACTOR CYTIDYLYLTRANSFERASE"/>
    <property type="match status" value="1"/>
</dbReference>
<accession>A0A0D6PZR1</accession>
<dbReference type="InterPro" id="IPR025877">
    <property type="entry name" value="MobA-like_NTP_Trfase"/>
</dbReference>
<protein>
    <recommendedName>
        <fullName evidence="2">MobA-like NTP transferase domain-containing protein</fullName>
    </recommendedName>
</protein>
<evidence type="ECO:0000313" key="4">
    <source>
        <dbReference type="Proteomes" id="UP000032675"/>
    </source>
</evidence>
<dbReference type="RefSeq" id="WP_010508767.1">
    <property type="nucleotide sequence ID" value="NZ_BANI01000047.1"/>
</dbReference>
<evidence type="ECO:0000256" key="1">
    <source>
        <dbReference type="ARBA" id="ARBA00022842"/>
    </source>
</evidence>
<name>A0A0D6PZR1_KOMEU</name>
<feature type="domain" description="MobA-like NTP transferase" evidence="2">
    <location>
        <begin position="10"/>
        <end position="180"/>
    </location>
</feature>
<comment type="caution">
    <text evidence="3">The sequence shown here is derived from an EMBL/GenBank/DDBJ whole genome shotgun (WGS) entry which is preliminary data.</text>
</comment>
<dbReference type="PANTHER" id="PTHR43777">
    <property type="entry name" value="MOLYBDENUM COFACTOR CYTIDYLYLTRANSFERASE"/>
    <property type="match status" value="1"/>
</dbReference>
<dbReference type="Pfam" id="PF12804">
    <property type="entry name" value="NTP_transf_3"/>
    <property type="match status" value="1"/>
</dbReference>
<proteinExistence type="predicted"/>